<feature type="compositionally biased region" description="Basic and acidic residues" evidence="1">
    <location>
        <begin position="136"/>
        <end position="164"/>
    </location>
</feature>
<dbReference type="Proteomes" id="UP000287651">
    <property type="component" value="Unassembled WGS sequence"/>
</dbReference>
<dbReference type="AlphaFoldDB" id="A0A426YGE3"/>
<evidence type="ECO:0000256" key="1">
    <source>
        <dbReference type="SAM" id="MobiDB-lite"/>
    </source>
</evidence>
<feature type="region of interest" description="Disordered" evidence="1">
    <location>
        <begin position="1"/>
        <end position="109"/>
    </location>
</feature>
<proteinExistence type="predicted"/>
<reference evidence="2 3" key="1">
    <citation type="journal article" date="2014" name="Agronomy (Basel)">
        <title>A Draft Genome Sequence for Ensete ventricosum, the Drought-Tolerant Tree Against Hunger.</title>
        <authorList>
            <person name="Harrison J."/>
            <person name="Moore K.A."/>
            <person name="Paszkiewicz K."/>
            <person name="Jones T."/>
            <person name="Grant M."/>
            <person name="Ambacheew D."/>
            <person name="Muzemil S."/>
            <person name="Studholme D.J."/>
        </authorList>
    </citation>
    <scope>NUCLEOTIDE SEQUENCE [LARGE SCALE GENOMIC DNA]</scope>
</reference>
<gene>
    <name evidence="2" type="ORF">B296_00027255</name>
</gene>
<evidence type="ECO:0000313" key="2">
    <source>
        <dbReference type="EMBL" id="RRT50822.1"/>
    </source>
</evidence>
<feature type="region of interest" description="Disordered" evidence="1">
    <location>
        <begin position="132"/>
        <end position="170"/>
    </location>
</feature>
<evidence type="ECO:0000313" key="3">
    <source>
        <dbReference type="Proteomes" id="UP000287651"/>
    </source>
</evidence>
<feature type="compositionally biased region" description="Basic residues" evidence="1">
    <location>
        <begin position="10"/>
        <end position="26"/>
    </location>
</feature>
<dbReference type="EMBL" id="AMZH03012551">
    <property type="protein sequence ID" value="RRT50822.1"/>
    <property type="molecule type" value="Genomic_DNA"/>
</dbReference>
<accession>A0A426YGE3</accession>
<name>A0A426YGE3_ENSVE</name>
<comment type="caution">
    <text evidence="2">The sequence shown here is derived from an EMBL/GenBank/DDBJ whole genome shotgun (WGS) entry which is preliminary data.</text>
</comment>
<organism evidence="2 3">
    <name type="scientific">Ensete ventricosum</name>
    <name type="common">Abyssinian banana</name>
    <name type="synonym">Musa ensete</name>
    <dbReference type="NCBI Taxonomy" id="4639"/>
    <lineage>
        <taxon>Eukaryota</taxon>
        <taxon>Viridiplantae</taxon>
        <taxon>Streptophyta</taxon>
        <taxon>Embryophyta</taxon>
        <taxon>Tracheophyta</taxon>
        <taxon>Spermatophyta</taxon>
        <taxon>Magnoliopsida</taxon>
        <taxon>Liliopsida</taxon>
        <taxon>Zingiberales</taxon>
        <taxon>Musaceae</taxon>
        <taxon>Ensete</taxon>
    </lineage>
</organism>
<protein>
    <submittedName>
        <fullName evidence="2">Uncharacterized protein</fullName>
    </submittedName>
</protein>
<sequence length="170" mass="17777">MGRPPSRRLPTPRRRPRLPPLRRHSPRATQRGGPGRDPAARPRAARLRRAVPPTGGEGARQARLDRQGSRQICAPDPGAVGGGGRCRGCRFHRGSSGGNGSRVDGGFLGDRGGLVVGRRLVVEGFMDGSGVEEGMEEAKRGRGDGGEHRGIGGGKREGVQESGEHASGAS</sequence>